<dbReference type="Pfam" id="PF12273">
    <property type="entry name" value="RCR"/>
    <property type="match status" value="1"/>
</dbReference>
<dbReference type="InterPro" id="IPR020999">
    <property type="entry name" value="Chitin_synth_reg_RCR"/>
</dbReference>
<dbReference type="AlphaFoldDB" id="A0AAE8MXC3"/>
<feature type="region of interest" description="Disordered" evidence="1">
    <location>
        <begin position="65"/>
        <end position="162"/>
    </location>
</feature>
<evidence type="ECO:0000256" key="2">
    <source>
        <dbReference type="SAM" id="Phobius"/>
    </source>
</evidence>
<evidence type="ECO:0000313" key="3">
    <source>
        <dbReference type="EMBL" id="SPO00880.1"/>
    </source>
</evidence>
<keyword evidence="2" id="KW-0472">Membrane</keyword>
<feature type="compositionally biased region" description="Low complexity" evidence="1">
    <location>
        <begin position="141"/>
        <end position="150"/>
    </location>
</feature>
<feature type="transmembrane region" description="Helical" evidence="2">
    <location>
        <begin position="39"/>
        <end position="57"/>
    </location>
</feature>
<feature type="compositionally biased region" description="Pro residues" evidence="1">
    <location>
        <begin position="151"/>
        <end position="162"/>
    </location>
</feature>
<keyword evidence="2" id="KW-1133">Transmembrane helix</keyword>
<gene>
    <name evidence="3" type="ORF">DNG_03628</name>
</gene>
<feature type="compositionally biased region" description="Pro residues" evidence="1">
    <location>
        <begin position="103"/>
        <end position="121"/>
    </location>
</feature>
<dbReference type="GO" id="GO:0016192">
    <property type="term" value="P:vesicle-mediated transport"/>
    <property type="evidence" value="ECO:0007669"/>
    <property type="project" value="TreeGrafter"/>
</dbReference>
<evidence type="ECO:0000256" key="1">
    <source>
        <dbReference type="SAM" id="MobiDB-lite"/>
    </source>
</evidence>
<sequence length="162" mass="17885">MPSINLVARDSICGYGRVYDRRLDRCVRVYSKWDNWGRWILLGAAILLFALSLACCFRSRRQRQRGRTPMYGTGWMAPQTGKFAPQQPQWGGQGGYGLQNQPPQGPAPPPYGQDHYAPPPADGYGQGSPYAGYNPQETGVQQPPSTYQPPYYAPPAGPPPGK</sequence>
<keyword evidence="4" id="KW-1185">Reference proteome</keyword>
<dbReference type="PANTHER" id="PTHR28187:SF1">
    <property type="entry name" value="PROTEIN RCR1-RELATED"/>
    <property type="match status" value="1"/>
</dbReference>
<reference evidence="3" key="1">
    <citation type="submission" date="2018-03" db="EMBL/GenBank/DDBJ databases">
        <authorList>
            <person name="Guldener U."/>
        </authorList>
    </citation>
    <scope>NUCLEOTIDE SEQUENCE</scope>
</reference>
<keyword evidence="2" id="KW-0812">Transmembrane</keyword>
<dbReference type="Proteomes" id="UP001187682">
    <property type="component" value="Unassembled WGS sequence"/>
</dbReference>
<dbReference type="PANTHER" id="PTHR28187">
    <property type="entry name" value="PROTEIN RCR1-RELATED"/>
    <property type="match status" value="1"/>
</dbReference>
<comment type="caution">
    <text evidence="3">The sequence shown here is derived from an EMBL/GenBank/DDBJ whole genome shotgun (WGS) entry which is preliminary data.</text>
</comment>
<organism evidence="3 4">
    <name type="scientific">Cephalotrichum gorgonifer</name>
    <dbReference type="NCBI Taxonomy" id="2041049"/>
    <lineage>
        <taxon>Eukaryota</taxon>
        <taxon>Fungi</taxon>
        <taxon>Dikarya</taxon>
        <taxon>Ascomycota</taxon>
        <taxon>Pezizomycotina</taxon>
        <taxon>Sordariomycetes</taxon>
        <taxon>Hypocreomycetidae</taxon>
        <taxon>Microascales</taxon>
        <taxon>Microascaceae</taxon>
        <taxon>Cephalotrichum</taxon>
    </lineage>
</organism>
<protein>
    <recommendedName>
        <fullName evidence="5">Chitin synthesis regulation, Congo red resistance, RCR protein</fullName>
    </recommendedName>
</protein>
<accession>A0AAE8MXC3</accession>
<name>A0AAE8MXC3_9PEZI</name>
<evidence type="ECO:0000313" key="4">
    <source>
        <dbReference type="Proteomes" id="UP001187682"/>
    </source>
</evidence>
<dbReference type="EMBL" id="ONZQ02000004">
    <property type="protein sequence ID" value="SPO00880.1"/>
    <property type="molecule type" value="Genomic_DNA"/>
</dbReference>
<proteinExistence type="predicted"/>
<evidence type="ECO:0008006" key="5">
    <source>
        <dbReference type="Google" id="ProtNLM"/>
    </source>
</evidence>